<dbReference type="EMBL" id="UOEE01000084">
    <property type="protein sequence ID" value="VAV89079.1"/>
    <property type="molecule type" value="Genomic_DNA"/>
</dbReference>
<sequence length="214" mass="23532">MRQQKTALLLFSGGQDSCTCLAYALANYAHVETIGFAYGQAHAIEMQTRLVFLQNYRANFADAAQRLGEDHLLDISGYADIAHSSLTKQVADTKRKDGLPATYVPGRNLIFLIAAAALAERRGASVLVAGMCETDYSGYPDCRREVMDAMEQLIGLGMNLQMQIDTPLMALTKAQTWALAHQFGGQKLVDMIVTDSHSCYQGNRETLHNWGYGC</sequence>
<dbReference type="NCBIfam" id="TIGR00364">
    <property type="entry name" value="7-cyano-7-deazaguanine synthase QueC"/>
    <property type="match status" value="1"/>
</dbReference>
<dbReference type="Pfam" id="PF06508">
    <property type="entry name" value="QueC"/>
    <property type="match status" value="1"/>
</dbReference>
<evidence type="ECO:0000256" key="3">
    <source>
        <dbReference type="ARBA" id="ARBA00022723"/>
    </source>
</evidence>
<dbReference type="GO" id="GO:0005524">
    <property type="term" value="F:ATP binding"/>
    <property type="evidence" value="ECO:0007669"/>
    <property type="project" value="UniProtKB-KW"/>
</dbReference>
<evidence type="ECO:0000256" key="7">
    <source>
        <dbReference type="ARBA" id="ARBA00037993"/>
    </source>
</evidence>
<dbReference type="PIRSF" id="PIRSF006293">
    <property type="entry name" value="ExsB"/>
    <property type="match status" value="1"/>
</dbReference>
<dbReference type="PANTHER" id="PTHR42914:SF1">
    <property type="entry name" value="7-CYANO-7-DEAZAGUANINE SYNTHASE"/>
    <property type="match status" value="1"/>
</dbReference>
<keyword evidence="2 10" id="KW-0436">Ligase</keyword>
<evidence type="ECO:0000256" key="9">
    <source>
        <dbReference type="ARBA" id="ARBA00047890"/>
    </source>
</evidence>
<comment type="catalytic activity">
    <reaction evidence="9">
        <text>7-carboxy-7-carbaguanine + NH4(+) + 2 ATP = 7-cyano-7-carbaguanine + 2 AMP + 2 diphosphate + 2 H(+)</text>
        <dbReference type="Rhea" id="RHEA:27982"/>
        <dbReference type="ChEBI" id="CHEBI:15378"/>
        <dbReference type="ChEBI" id="CHEBI:28938"/>
        <dbReference type="ChEBI" id="CHEBI:30616"/>
        <dbReference type="ChEBI" id="CHEBI:33019"/>
        <dbReference type="ChEBI" id="CHEBI:45075"/>
        <dbReference type="ChEBI" id="CHEBI:61036"/>
        <dbReference type="ChEBI" id="CHEBI:456215"/>
        <dbReference type="EC" id="6.3.4.20"/>
    </reaction>
</comment>
<dbReference type="InterPro" id="IPR018317">
    <property type="entry name" value="QueC"/>
</dbReference>
<keyword evidence="6" id="KW-0067">ATP-binding</keyword>
<dbReference type="InterPro" id="IPR014729">
    <property type="entry name" value="Rossmann-like_a/b/a_fold"/>
</dbReference>
<evidence type="ECO:0000256" key="6">
    <source>
        <dbReference type="ARBA" id="ARBA00022840"/>
    </source>
</evidence>
<dbReference type="AlphaFoldDB" id="A0A3B0RAA3"/>
<comment type="similarity">
    <text evidence="7">Belongs to the QueC family.</text>
</comment>
<keyword evidence="4" id="KW-0547">Nucleotide-binding</keyword>
<name>A0A3B0RAA3_9ZZZZ</name>
<keyword evidence="5" id="KW-0862">Zinc</keyword>
<dbReference type="Gene3D" id="3.40.50.620">
    <property type="entry name" value="HUPs"/>
    <property type="match status" value="1"/>
</dbReference>
<evidence type="ECO:0000256" key="1">
    <source>
        <dbReference type="ARBA" id="ARBA00005061"/>
    </source>
</evidence>
<evidence type="ECO:0000256" key="5">
    <source>
        <dbReference type="ARBA" id="ARBA00022833"/>
    </source>
</evidence>
<feature type="non-terminal residue" evidence="10">
    <location>
        <position position="214"/>
    </location>
</feature>
<dbReference type="EC" id="6.3.4.20" evidence="8"/>
<keyword evidence="3" id="KW-0479">Metal-binding</keyword>
<reference evidence="10" key="1">
    <citation type="submission" date="2018-06" db="EMBL/GenBank/DDBJ databases">
        <authorList>
            <person name="Zhirakovskaya E."/>
        </authorList>
    </citation>
    <scope>NUCLEOTIDE SEQUENCE</scope>
</reference>
<dbReference type="PANTHER" id="PTHR42914">
    <property type="entry name" value="7-CYANO-7-DEAZAGUANINE SYNTHASE"/>
    <property type="match status" value="1"/>
</dbReference>
<organism evidence="10">
    <name type="scientific">hydrothermal vent metagenome</name>
    <dbReference type="NCBI Taxonomy" id="652676"/>
    <lineage>
        <taxon>unclassified sequences</taxon>
        <taxon>metagenomes</taxon>
        <taxon>ecological metagenomes</taxon>
    </lineage>
</organism>
<evidence type="ECO:0000313" key="10">
    <source>
        <dbReference type="EMBL" id="VAV89079.1"/>
    </source>
</evidence>
<dbReference type="SUPFAM" id="SSF52402">
    <property type="entry name" value="Adenine nucleotide alpha hydrolases-like"/>
    <property type="match status" value="1"/>
</dbReference>
<dbReference type="GO" id="GO:0046872">
    <property type="term" value="F:metal ion binding"/>
    <property type="evidence" value="ECO:0007669"/>
    <property type="project" value="UniProtKB-KW"/>
</dbReference>
<evidence type="ECO:0000256" key="2">
    <source>
        <dbReference type="ARBA" id="ARBA00022598"/>
    </source>
</evidence>
<accession>A0A3B0RAA3</accession>
<evidence type="ECO:0000256" key="4">
    <source>
        <dbReference type="ARBA" id="ARBA00022741"/>
    </source>
</evidence>
<protein>
    <recommendedName>
        <fullName evidence="8">7-cyano-7-deazaguanine synthase</fullName>
        <ecNumber evidence="8">6.3.4.20</ecNumber>
    </recommendedName>
</protein>
<evidence type="ECO:0000256" key="8">
    <source>
        <dbReference type="ARBA" id="ARBA00039149"/>
    </source>
</evidence>
<comment type="pathway">
    <text evidence="1">Purine metabolism; 7-cyano-7-deazaguanine biosynthesis.</text>
</comment>
<gene>
    <name evidence="10" type="ORF">MNBD_ALPHA06-1867</name>
</gene>
<proteinExistence type="inferred from homology"/>
<dbReference type="GO" id="GO:0016874">
    <property type="term" value="F:ligase activity"/>
    <property type="evidence" value="ECO:0007669"/>
    <property type="project" value="UniProtKB-KW"/>
</dbReference>